<dbReference type="AlphaFoldDB" id="A0A3P7LIW5"/>
<dbReference type="PANTHER" id="PTHR10414:SF37">
    <property type="entry name" value="BB IN A BOXCAR, ISOFORM C"/>
    <property type="match status" value="1"/>
</dbReference>
<dbReference type="InterPro" id="IPR048254">
    <property type="entry name" value="CDP_ALCOHOL_P_TRANSF_CS"/>
</dbReference>
<comment type="subcellular location">
    <subcellularLocation>
        <location evidence="1">Membrane</location>
    </subcellularLocation>
</comment>
<protein>
    <submittedName>
        <fullName evidence="6">Uncharacterized protein</fullName>
    </submittedName>
</protein>
<evidence type="ECO:0000256" key="5">
    <source>
        <dbReference type="RuleBase" id="RU003750"/>
    </source>
</evidence>
<dbReference type="PANTHER" id="PTHR10414">
    <property type="entry name" value="ETHANOLAMINEPHOSPHOTRANSFERASE"/>
    <property type="match status" value="1"/>
</dbReference>
<name>A0A3P7LIW5_DIBLA</name>
<dbReference type="Proteomes" id="UP000281553">
    <property type="component" value="Unassembled WGS sequence"/>
</dbReference>
<gene>
    <name evidence="6" type="ORF">DILT_LOCUS9161</name>
</gene>
<dbReference type="GO" id="GO:0016020">
    <property type="term" value="C:membrane"/>
    <property type="evidence" value="ECO:0007669"/>
    <property type="project" value="UniProtKB-SubCell"/>
</dbReference>
<accession>A0A3P7LIW5</accession>
<keyword evidence="7" id="KW-1185">Reference proteome</keyword>
<keyword evidence="3 5" id="KW-0808">Transferase</keyword>
<dbReference type="Gene3D" id="1.20.120.1760">
    <property type="match status" value="1"/>
</dbReference>
<evidence type="ECO:0000313" key="6">
    <source>
        <dbReference type="EMBL" id="VDN13330.1"/>
    </source>
</evidence>
<dbReference type="EMBL" id="UYRU01056148">
    <property type="protein sequence ID" value="VDN13330.1"/>
    <property type="molecule type" value="Genomic_DNA"/>
</dbReference>
<dbReference type="Pfam" id="PF01066">
    <property type="entry name" value="CDP-OH_P_transf"/>
    <property type="match status" value="1"/>
</dbReference>
<evidence type="ECO:0000256" key="1">
    <source>
        <dbReference type="ARBA" id="ARBA00004370"/>
    </source>
</evidence>
<dbReference type="PROSITE" id="PS00379">
    <property type="entry name" value="CDP_ALCOHOL_P_TRANSF"/>
    <property type="match status" value="1"/>
</dbReference>
<reference evidence="6 7" key="1">
    <citation type="submission" date="2018-11" db="EMBL/GenBank/DDBJ databases">
        <authorList>
            <consortium name="Pathogen Informatics"/>
        </authorList>
    </citation>
    <scope>NUCLEOTIDE SEQUENCE [LARGE SCALE GENOMIC DNA]</scope>
</reference>
<sequence length="88" mass="9757">MLWGQAARPLSPEQLKGIEEHKYSCRGSSVCEEHLQKFWSWSLILAAVCVFVYQTLDALDGKQARKTDTSSPLGELFDHGCDAISTGL</sequence>
<evidence type="ECO:0000256" key="3">
    <source>
        <dbReference type="ARBA" id="ARBA00022679"/>
    </source>
</evidence>
<proteinExistence type="inferred from homology"/>
<dbReference type="GO" id="GO:0008654">
    <property type="term" value="P:phospholipid biosynthetic process"/>
    <property type="evidence" value="ECO:0007669"/>
    <property type="project" value="InterPro"/>
</dbReference>
<comment type="similarity">
    <text evidence="2 5">Belongs to the CDP-alcohol phosphatidyltransferase class-I family.</text>
</comment>
<dbReference type="InterPro" id="IPR043130">
    <property type="entry name" value="CDP-OH_PTrfase_TM_dom"/>
</dbReference>
<evidence type="ECO:0000256" key="4">
    <source>
        <dbReference type="ARBA" id="ARBA00023136"/>
    </source>
</evidence>
<organism evidence="6 7">
    <name type="scientific">Dibothriocephalus latus</name>
    <name type="common">Fish tapeworm</name>
    <name type="synonym">Diphyllobothrium latum</name>
    <dbReference type="NCBI Taxonomy" id="60516"/>
    <lineage>
        <taxon>Eukaryota</taxon>
        <taxon>Metazoa</taxon>
        <taxon>Spiralia</taxon>
        <taxon>Lophotrochozoa</taxon>
        <taxon>Platyhelminthes</taxon>
        <taxon>Cestoda</taxon>
        <taxon>Eucestoda</taxon>
        <taxon>Diphyllobothriidea</taxon>
        <taxon>Diphyllobothriidae</taxon>
        <taxon>Dibothriocephalus</taxon>
    </lineage>
</organism>
<keyword evidence="4" id="KW-0472">Membrane</keyword>
<dbReference type="InterPro" id="IPR014472">
    <property type="entry name" value="CHOPT"/>
</dbReference>
<evidence type="ECO:0000313" key="7">
    <source>
        <dbReference type="Proteomes" id="UP000281553"/>
    </source>
</evidence>
<dbReference type="InterPro" id="IPR000462">
    <property type="entry name" value="CDP-OH_P_trans"/>
</dbReference>
<evidence type="ECO:0000256" key="2">
    <source>
        <dbReference type="ARBA" id="ARBA00010441"/>
    </source>
</evidence>
<dbReference type="OrthoDB" id="196717at2759"/>
<dbReference type="GO" id="GO:0016780">
    <property type="term" value="F:phosphotransferase activity, for other substituted phosphate groups"/>
    <property type="evidence" value="ECO:0007669"/>
    <property type="project" value="InterPro"/>
</dbReference>